<protein>
    <submittedName>
        <fullName evidence="2">Uncharacterized protein</fullName>
    </submittedName>
</protein>
<dbReference type="Gramene" id="mRNA:HanXRQr2_Chr10g0465931">
    <property type="protein sequence ID" value="CDS:HanXRQr2_Chr10g0465931.1"/>
    <property type="gene ID" value="HanXRQr2_Chr10g0465931"/>
</dbReference>
<evidence type="ECO:0000313" key="3">
    <source>
        <dbReference type="Proteomes" id="UP000215914"/>
    </source>
</evidence>
<reference evidence="1" key="3">
    <citation type="submission" date="2020-06" db="EMBL/GenBank/DDBJ databases">
        <title>Helianthus annuus Genome sequencing and assembly Release 2.</title>
        <authorList>
            <person name="Gouzy J."/>
            <person name="Langlade N."/>
            <person name="Munos S."/>
        </authorList>
    </citation>
    <scope>NUCLEOTIDE SEQUENCE</scope>
    <source>
        <tissue evidence="1">Leaves</tissue>
    </source>
</reference>
<accession>A0A251TRG1</accession>
<sequence length="129" mass="14774">MVLFRTSYVCPTQTTHRRLSLQCVCFREVLSLKKVFKTTSSYRCGPVSSRVFYPLLLYSFKTNLITLAFSRRHIDLHIHPADTSISTSIAVENSSPSISIFISVEALNSIDLHLHLRRSPHLHQSHLHL</sequence>
<evidence type="ECO:0000313" key="2">
    <source>
        <dbReference type="EMBL" id="OTG13359.1"/>
    </source>
</evidence>
<name>A0A251TRG1_HELAN</name>
<dbReference type="AlphaFoldDB" id="A0A251TRG1"/>
<evidence type="ECO:0000313" key="1">
    <source>
        <dbReference type="EMBL" id="KAF5788615.1"/>
    </source>
</evidence>
<gene>
    <name evidence="2" type="ORF">HannXRQ_Chr10g0319621</name>
    <name evidence="1" type="ORF">HanXRQr2_Chr10g0465931</name>
</gene>
<reference evidence="1 3" key="1">
    <citation type="journal article" date="2017" name="Nature">
        <title>The sunflower genome provides insights into oil metabolism, flowering and Asterid evolution.</title>
        <authorList>
            <person name="Badouin H."/>
            <person name="Gouzy J."/>
            <person name="Grassa C.J."/>
            <person name="Murat F."/>
            <person name="Staton S.E."/>
            <person name="Cottret L."/>
            <person name="Lelandais-Briere C."/>
            <person name="Owens G.L."/>
            <person name="Carrere S."/>
            <person name="Mayjonade B."/>
            <person name="Legrand L."/>
            <person name="Gill N."/>
            <person name="Kane N.C."/>
            <person name="Bowers J.E."/>
            <person name="Hubner S."/>
            <person name="Bellec A."/>
            <person name="Berard A."/>
            <person name="Berges H."/>
            <person name="Blanchet N."/>
            <person name="Boniface M.C."/>
            <person name="Brunel D."/>
            <person name="Catrice O."/>
            <person name="Chaidir N."/>
            <person name="Claudel C."/>
            <person name="Donnadieu C."/>
            <person name="Faraut T."/>
            <person name="Fievet G."/>
            <person name="Helmstetter N."/>
            <person name="King M."/>
            <person name="Knapp S.J."/>
            <person name="Lai Z."/>
            <person name="Le Paslier M.C."/>
            <person name="Lippi Y."/>
            <person name="Lorenzon L."/>
            <person name="Mandel J.R."/>
            <person name="Marage G."/>
            <person name="Marchand G."/>
            <person name="Marquand E."/>
            <person name="Bret-Mestries E."/>
            <person name="Morien E."/>
            <person name="Nambeesan S."/>
            <person name="Nguyen T."/>
            <person name="Pegot-Espagnet P."/>
            <person name="Pouilly N."/>
            <person name="Raftis F."/>
            <person name="Sallet E."/>
            <person name="Schiex T."/>
            <person name="Thomas J."/>
            <person name="Vandecasteele C."/>
            <person name="Vares D."/>
            <person name="Vear F."/>
            <person name="Vautrin S."/>
            <person name="Crespi M."/>
            <person name="Mangin B."/>
            <person name="Burke J.M."/>
            <person name="Salse J."/>
            <person name="Munos S."/>
            <person name="Vincourt P."/>
            <person name="Rieseberg L.H."/>
            <person name="Langlade N.B."/>
        </authorList>
    </citation>
    <scope>NUCLEOTIDE SEQUENCE [LARGE SCALE GENOMIC DNA]</scope>
    <source>
        <strain evidence="3">cv. SF193</strain>
        <tissue evidence="1">Leaves</tissue>
    </source>
</reference>
<organism evidence="2 3">
    <name type="scientific">Helianthus annuus</name>
    <name type="common">Common sunflower</name>
    <dbReference type="NCBI Taxonomy" id="4232"/>
    <lineage>
        <taxon>Eukaryota</taxon>
        <taxon>Viridiplantae</taxon>
        <taxon>Streptophyta</taxon>
        <taxon>Embryophyta</taxon>
        <taxon>Tracheophyta</taxon>
        <taxon>Spermatophyta</taxon>
        <taxon>Magnoliopsida</taxon>
        <taxon>eudicotyledons</taxon>
        <taxon>Gunneridae</taxon>
        <taxon>Pentapetalae</taxon>
        <taxon>asterids</taxon>
        <taxon>campanulids</taxon>
        <taxon>Asterales</taxon>
        <taxon>Asteraceae</taxon>
        <taxon>Asteroideae</taxon>
        <taxon>Heliantheae alliance</taxon>
        <taxon>Heliantheae</taxon>
        <taxon>Helianthus</taxon>
    </lineage>
</organism>
<dbReference type="EMBL" id="CM007899">
    <property type="protein sequence ID" value="OTG13359.1"/>
    <property type="molecule type" value="Genomic_DNA"/>
</dbReference>
<proteinExistence type="predicted"/>
<dbReference type="InParanoid" id="A0A251TRG1"/>
<dbReference type="EMBL" id="MNCJ02000325">
    <property type="protein sequence ID" value="KAF5788615.1"/>
    <property type="molecule type" value="Genomic_DNA"/>
</dbReference>
<reference evidence="2" key="2">
    <citation type="submission" date="2017-02" db="EMBL/GenBank/DDBJ databases">
        <title>Sunflower complete genome.</title>
        <authorList>
            <person name="Langlade N."/>
            <person name="Munos S."/>
        </authorList>
    </citation>
    <scope>NUCLEOTIDE SEQUENCE [LARGE SCALE GENOMIC DNA]</scope>
    <source>
        <tissue evidence="2">Leaves</tissue>
    </source>
</reference>
<dbReference type="Proteomes" id="UP000215914">
    <property type="component" value="Chromosome 10"/>
</dbReference>
<keyword evidence="3" id="KW-1185">Reference proteome</keyword>